<evidence type="ECO:0000259" key="6">
    <source>
        <dbReference type="PROSITE" id="PS50113"/>
    </source>
</evidence>
<accession>A0A0M4STV7</accession>
<keyword evidence="3" id="KW-0597">Phosphoprotein</keyword>
<dbReference type="NCBIfam" id="TIGR00229">
    <property type="entry name" value="sensory_box"/>
    <property type="match status" value="1"/>
</dbReference>
<dbReference type="PROSITE" id="PS50113">
    <property type="entry name" value="PAC"/>
    <property type="match status" value="1"/>
</dbReference>
<evidence type="ECO:0000313" key="7">
    <source>
        <dbReference type="EMBL" id="ALF51696.1"/>
    </source>
</evidence>
<reference evidence="7 8" key="2">
    <citation type="journal article" date="2016" name="Genome Announc.">
        <title>Draft Genome Sequence of the N2-Fixing Cyanobacterium Nostoc piscinale CENA21, Isolated from the Brazilian Amazon Floodplain.</title>
        <authorList>
            <person name="Leao T."/>
            <person name="Guimaraes P.I."/>
            <person name="de Melo A.G."/>
            <person name="Ramos R.T."/>
            <person name="Leao P.N."/>
            <person name="Silva A."/>
            <person name="Fiore M.F."/>
            <person name="Schneider M.P."/>
        </authorList>
    </citation>
    <scope>NUCLEOTIDE SEQUENCE [LARGE SCALE GENOMIC DNA]</scope>
    <source>
        <strain evidence="7 8">CENA21</strain>
    </source>
</reference>
<dbReference type="InterPro" id="IPR052162">
    <property type="entry name" value="Sensor_kinase/Photoreceptor"/>
</dbReference>
<dbReference type="GO" id="GO:0004673">
    <property type="term" value="F:protein histidine kinase activity"/>
    <property type="evidence" value="ECO:0007669"/>
    <property type="project" value="UniProtKB-EC"/>
</dbReference>
<reference evidence="8" key="1">
    <citation type="submission" date="2015-07" db="EMBL/GenBank/DDBJ databases">
        <title>Genome Of Nitrogen-Fixing Cyanobacterium Nostoc piscinale CENA21 From Solimoes/Amazon River Floodplain Sediments And Comparative Genomics To Uncover Biosynthetic Natural Products Potential.</title>
        <authorList>
            <person name="Leao T.F."/>
            <person name="Leao P.N."/>
            <person name="Guimaraes P.I."/>
            <person name="de Melo A.G.C."/>
            <person name="Ramos R.T.J."/>
            <person name="Silva A."/>
            <person name="Fiore M.F."/>
            <person name="Schneider M.P.C."/>
        </authorList>
    </citation>
    <scope>NUCLEOTIDE SEQUENCE [LARGE SCALE GENOMIC DNA]</scope>
    <source>
        <strain evidence="8">CENA21</strain>
    </source>
</reference>
<comment type="catalytic activity">
    <reaction evidence="1">
        <text>ATP + protein L-histidine = ADP + protein N-phospho-L-histidine.</text>
        <dbReference type="EC" id="2.7.13.3"/>
    </reaction>
</comment>
<evidence type="ECO:0000256" key="5">
    <source>
        <dbReference type="ARBA" id="ARBA00022777"/>
    </source>
</evidence>
<dbReference type="Pfam" id="PF08447">
    <property type="entry name" value="PAS_3"/>
    <property type="match status" value="1"/>
</dbReference>
<evidence type="ECO:0000256" key="2">
    <source>
        <dbReference type="ARBA" id="ARBA00012438"/>
    </source>
</evidence>
<dbReference type="SMART" id="SM00086">
    <property type="entry name" value="PAC"/>
    <property type="match status" value="1"/>
</dbReference>
<keyword evidence="5" id="KW-0418">Kinase</keyword>
<sequence length="96" mass="11614">MREYTGQTWEEYQSWGWLDVIHPDDRQLMGQSWQAAVQARCIYEQEFRIRRYDGEYRYIVTRGVPILEADGSIREWVGTYTDIHDRKQAELALQKR</sequence>
<evidence type="ECO:0000256" key="3">
    <source>
        <dbReference type="ARBA" id="ARBA00022553"/>
    </source>
</evidence>
<dbReference type="KEGG" id="npz:ACX27_00690"/>
<dbReference type="PANTHER" id="PTHR43304:SF1">
    <property type="entry name" value="PAC DOMAIN-CONTAINING PROTEIN"/>
    <property type="match status" value="1"/>
</dbReference>
<feature type="domain" description="PAC" evidence="6">
    <location>
        <begin position="43"/>
        <end position="95"/>
    </location>
</feature>
<proteinExistence type="predicted"/>
<dbReference type="AlphaFoldDB" id="A0A0M4STV7"/>
<gene>
    <name evidence="7" type="ORF">ACX27_00690</name>
</gene>
<dbReference type="Gene3D" id="3.30.450.20">
    <property type="entry name" value="PAS domain"/>
    <property type="match status" value="1"/>
</dbReference>
<dbReference type="InterPro" id="IPR013655">
    <property type="entry name" value="PAS_fold_3"/>
</dbReference>
<dbReference type="Proteomes" id="UP000062645">
    <property type="component" value="Chromosome"/>
</dbReference>
<protein>
    <recommendedName>
        <fullName evidence="2">histidine kinase</fullName>
        <ecNumber evidence="2">2.7.13.3</ecNumber>
    </recommendedName>
</protein>
<dbReference type="InterPro" id="IPR000014">
    <property type="entry name" value="PAS"/>
</dbReference>
<keyword evidence="8" id="KW-1185">Reference proteome</keyword>
<dbReference type="InterPro" id="IPR000700">
    <property type="entry name" value="PAS-assoc_C"/>
</dbReference>
<organism evidence="7 8">
    <name type="scientific">Nostoc piscinale CENA21</name>
    <dbReference type="NCBI Taxonomy" id="224013"/>
    <lineage>
        <taxon>Bacteria</taxon>
        <taxon>Bacillati</taxon>
        <taxon>Cyanobacteriota</taxon>
        <taxon>Cyanophyceae</taxon>
        <taxon>Nostocales</taxon>
        <taxon>Nostocaceae</taxon>
        <taxon>Nostoc</taxon>
    </lineage>
</organism>
<dbReference type="InterPro" id="IPR035965">
    <property type="entry name" value="PAS-like_dom_sf"/>
</dbReference>
<dbReference type="STRING" id="224013.ACX27_00690"/>
<evidence type="ECO:0000256" key="4">
    <source>
        <dbReference type="ARBA" id="ARBA00022679"/>
    </source>
</evidence>
<evidence type="ECO:0000256" key="1">
    <source>
        <dbReference type="ARBA" id="ARBA00000085"/>
    </source>
</evidence>
<evidence type="ECO:0000313" key="8">
    <source>
        <dbReference type="Proteomes" id="UP000062645"/>
    </source>
</evidence>
<name>A0A0M4STV7_9NOSO</name>
<dbReference type="EMBL" id="CP012036">
    <property type="protein sequence ID" value="ALF51696.1"/>
    <property type="molecule type" value="Genomic_DNA"/>
</dbReference>
<keyword evidence="4" id="KW-0808">Transferase</keyword>
<dbReference type="SUPFAM" id="SSF55785">
    <property type="entry name" value="PYP-like sensor domain (PAS domain)"/>
    <property type="match status" value="1"/>
</dbReference>
<dbReference type="PATRIC" id="fig|224013.5.peg.166"/>
<dbReference type="PANTHER" id="PTHR43304">
    <property type="entry name" value="PHYTOCHROME-LIKE PROTEIN CPH1"/>
    <property type="match status" value="1"/>
</dbReference>
<dbReference type="EC" id="2.7.13.3" evidence="2"/>
<dbReference type="CDD" id="cd00130">
    <property type="entry name" value="PAS"/>
    <property type="match status" value="1"/>
</dbReference>
<dbReference type="InterPro" id="IPR001610">
    <property type="entry name" value="PAC"/>
</dbReference>